<evidence type="ECO:0000313" key="2">
    <source>
        <dbReference type="EMBL" id="KAK3364933.1"/>
    </source>
</evidence>
<sequence>MKNSASLESSRVRGSTREAYEDFYKRQAFQIKDKKVKPANIANMDEHGMQELETRAGKPQPLDRSVFSPLMNYFRQNTKALAGFTSSAPINKQRFLFCYRDASARGMSARNILSGFRNTGIWPYSPARILDDPEAFVNKGALPARPSPPPTTAPNDDDKPLKTPHGSQDVK</sequence>
<evidence type="ECO:0000256" key="1">
    <source>
        <dbReference type="SAM" id="MobiDB-lite"/>
    </source>
</evidence>
<comment type="caution">
    <text evidence="2">The sequence shown here is derived from an EMBL/GenBank/DDBJ whole genome shotgun (WGS) entry which is preliminary data.</text>
</comment>
<dbReference type="EMBL" id="JAULSN010000009">
    <property type="protein sequence ID" value="KAK3364933.1"/>
    <property type="molecule type" value="Genomic_DNA"/>
</dbReference>
<keyword evidence="3" id="KW-1185">Reference proteome</keyword>
<accession>A0AAE0MZT9</accession>
<organism evidence="2 3">
    <name type="scientific">Lasiosphaeria ovina</name>
    <dbReference type="NCBI Taxonomy" id="92902"/>
    <lineage>
        <taxon>Eukaryota</taxon>
        <taxon>Fungi</taxon>
        <taxon>Dikarya</taxon>
        <taxon>Ascomycota</taxon>
        <taxon>Pezizomycotina</taxon>
        <taxon>Sordariomycetes</taxon>
        <taxon>Sordariomycetidae</taxon>
        <taxon>Sordariales</taxon>
        <taxon>Lasiosphaeriaceae</taxon>
        <taxon>Lasiosphaeria</taxon>
    </lineage>
</organism>
<name>A0AAE0MZT9_9PEZI</name>
<dbReference type="AlphaFoldDB" id="A0AAE0MZT9"/>
<feature type="region of interest" description="Disordered" evidence="1">
    <location>
        <begin position="138"/>
        <end position="171"/>
    </location>
</feature>
<dbReference type="Proteomes" id="UP001287356">
    <property type="component" value="Unassembled WGS sequence"/>
</dbReference>
<evidence type="ECO:0000313" key="3">
    <source>
        <dbReference type="Proteomes" id="UP001287356"/>
    </source>
</evidence>
<protein>
    <submittedName>
        <fullName evidence="2">Uncharacterized protein</fullName>
    </submittedName>
</protein>
<reference evidence="2" key="1">
    <citation type="journal article" date="2023" name="Mol. Phylogenet. Evol.">
        <title>Genome-scale phylogeny and comparative genomics of the fungal order Sordariales.</title>
        <authorList>
            <person name="Hensen N."/>
            <person name="Bonometti L."/>
            <person name="Westerberg I."/>
            <person name="Brannstrom I.O."/>
            <person name="Guillou S."/>
            <person name="Cros-Aarteil S."/>
            <person name="Calhoun S."/>
            <person name="Haridas S."/>
            <person name="Kuo A."/>
            <person name="Mondo S."/>
            <person name="Pangilinan J."/>
            <person name="Riley R."/>
            <person name="LaButti K."/>
            <person name="Andreopoulos B."/>
            <person name="Lipzen A."/>
            <person name="Chen C."/>
            <person name="Yan M."/>
            <person name="Daum C."/>
            <person name="Ng V."/>
            <person name="Clum A."/>
            <person name="Steindorff A."/>
            <person name="Ohm R.A."/>
            <person name="Martin F."/>
            <person name="Silar P."/>
            <person name="Natvig D.O."/>
            <person name="Lalanne C."/>
            <person name="Gautier V."/>
            <person name="Ament-Velasquez S.L."/>
            <person name="Kruys A."/>
            <person name="Hutchinson M.I."/>
            <person name="Powell A.J."/>
            <person name="Barry K."/>
            <person name="Miller A.N."/>
            <person name="Grigoriev I.V."/>
            <person name="Debuchy R."/>
            <person name="Gladieux P."/>
            <person name="Hiltunen Thoren M."/>
            <person name="Johannesson H."/>
        </authorList>
    </citation>
    <scope>NUCLEOTIDE SEQUENCE</scope>
    <source>
        <strain evidence="2">CBS 958.72</strain>
    </source>
</reference>
<proteinExistence type="predicted"/>
<gene>
    <name evidence="2" type="ORF">B0T24DRAFT_712305</name>
</gene>
<reference evidence="2" key="2">
    <citation type="submission" date="2023-06" db="EMBL/GenBank/DDBJ databases">
        <authorList>
            <consortium name="Lawrence Berkeley National Laboratory"/>
            <person name="Haridas S."/>
            <person name="Hensen N."/>
            <person name="Bonometti L."/>
            <person name="Westerberg I."/>
            <person name="Brannstrom I.O."/>
            <person name="Guillou S."/>
            <person name="Cros-Aarteil S."/>
            <person name="Calhoun S."/>
            <person name="Kuo A."/>
            <person name="Mondo S."/>
            <person name="Pangilinan J."/>
            <person name="Riley R."/>
            <person name="Labutti K."/>
            <person name="Andreopoulos B."/>
            <person name="Lipzen A."/>
            <person name="Chen C."/>
            <person name="Yanf M."/>
            <person name="Daum C."/>
            <person name="Ng V."/>
            <person name="Clum A."/>
            <person name="Steindorff A."/>
            <person name="Ohm R."/>
            <person name="Martin F."/>
            <person name="Silar P."/>
            <person name="Natvig D."/>
            <person name="Lalanne C."/>
            <person name="Gautier V."/>
            <person name="Ament-Velasquez S.L."/>
            <person name="Kruys A."/>
            <person name="Hutchinson M.I."/>
            <person name="Powell A.J."/>
            <person name="Barry K."/>
            <person name="Miller A.N."/>
            <person name="Grigoriev I.V."/>
            <person name="Debuchy R."/>
            <person name="Gladieux P."/>
            <person name="Thoren M.H."/>
            <person name="Johannesson H."/>
        </authorList>
    </citation>
    <scope>NUCLEOTIDE SEQUENCE</scope>
    <source>
        <strain evidence="2">CBS 958.72</strain>
    </source>
</reference>